<evidence type="ECO:0000256" key="2">
    <source>
        <dbReference type="ARBA" id="ARBA00023118"/>
    </source>
</evidence>
<evidence type="ECO:0000313" key="4">
    <source>
        <dbReference type="EMBL" id="MBW4667771.1"/>
    </source>
</evidence>
<dbReference type="AlphaFoldDB" id="A0A951QLQ0"/>
<dbReference type="InterPro" id="IPR054767">
    <property type="entry name" value="Cas10-Cmr2_palm2"/>
</dbReference>
<evidence type="ECO:0000256" key="1">
    <source>
        <dbReference type="ARBA" id="ARBA00022741"/>
    </source>
</evidence>
<proteinExistence type="predicted"/>
<evidence type="ECO:0000259" key="3">
    <source>
        <dbReference type="Pfam" id="PF22335"/>
    </source>
</evidence>
<reference evidence="4" key="2">
    <citation type="journal article" date="2022" name="Microbiol. Resour. Announc.">
        <title>Metagenome Sequencing to Explore Phylogenomics of Terrestrial Cyanobacteria.</title>
        <authorList>
            <person name="Ward R.D."/>
            <person name="Stajich J.E."/>
            <person name="Johansen J.R."/>
            <person name="Huntemann M."/>
            <person name="Clum A."/>
            <person name="Foster B."/>
            <person name="Foster B."/>
            <person name="Roux S."/>
            <person name="Palaniappan K."/>
            <person name="Varghese N."/>
            <person name="Mukherjee S."/>
            <person name="Reddy T.B.K."/>
            <person name="Daum C."/>
            <person name="Copeland A."/>
            <person name="Chen I.A."/>
            <person name="Ivanova N.N."/>
            <person name="Kyrpides N.C."/>
            <person name="Shapiro N."/>
            <person name="Eloe-Fadrosh E.A."/>
            <person name="Pietrasiak N."/>
        </authorList>
    </citation>
    <scope>NUCLEOTIDE SEQUENCE</scope>
    <source>
        <strain evidence="4">GSE-NOS-MK-12-04C</strain>
    </source>
</reference>
<protein>
    <submittedName>
        <fullName evidence="4">Type III-B CRISPR-associated protein Cas10/Cmr2</fullName>
    </submittedName>
</protein>
<dbReference type="InterPro" id="IPR043128">
    <property type="entry name" value="Rev_trsase/Diguanyl_cyclase"/>
</dbReference>
<gene>
    <name evidence="4" type="primary">cas10</name>
    <name evidence="4" type="ORF">KME60_10110</name>
</gene>
<accession>A0A951QLQ0</accession>
<dbReference type="InterPro" id="IPR013407">
    <property type="entry name" value="CRISPR-assoc_prot_Cmr2"/>
</dbReference>
<organism evidence="4 5">
    <name type="scientific">Cyanomargarita calcarea GSE-NOS-MK-12-04C</name>
    <dbReference type="NCBI Taxonomy" id="2839659"/>
    <lineage>
        <taxon>Bacteria</taxon>
        <taxon>Bacillati</taxon>
        <taxon>Cyanobacteriota</taxon>
        <taxon>Cyanophyceae</taxon>
        <taxon>Nostocales</taxon>
        <taxon>Cyanomargaritaceae</taxon>
        <taxon>Cyanomargarita</taxon>
    </lineage>
</organism>
<evidence type="ECO:0000313" key="5">
    <source>
        <dbReference type="Proteomes" id="UP000729701"/>
    </source>
</evidence>
<dbReference type="Proteomes" id="UP000729701">
    <property type="component" value="Unassembled WGS sequence"/>
</dbReference>
<dbReference type="Gene3D" id="3.30.70.270">
    <property type="match status" value="1"/>
</dbReference>
<dbReference type="GO" id="GO:0000166">
    <property type="term" value="F:nucleotide binding"/>
    <property type="evidence" value="ECO:0007669"/>
    <property type="project" value="UniProtKB-KW"/>
</dbReference>
<dbReference type="EMBL" id="JAHHGZ010000009">
    <property type="protein sequence ID" value="MBW4667771.1"/>
    <property type="molecule type" value="Genomic_DNA"/>
</dbReference>
<comment type="caution">
    <text evidence="4">The sequence shown here is derived from an EMBL/GenBank/DDBJ whole genome shotgun (WGS) entry which is preliminary data.</text>
</comment>
<reference evidence="4" key="1">
    <citation type="submission" date="2021-05" db="EMBL/GenBank/DDBJ databases">
        <authorList>
            <person name="Pietrasiak N."/>
            <person name="Ward R."/>
            <person name="Stajich J.E."/>
            <person name="Kurbessoian T."/>
        </authorList>
    </citation>
    <scope>NUCLEOTIDE SEQUENCE</scope>
    <source>
        <strain evidence="4">GSE-NOS-MK-12-04C</strain>
    </source>
</reference>
<name>A0A951QLQ0_9CYAN</name>
<keyword evidence="2" id="KW-0051">Antiviral defense</keyword>
<sequence length="768" mass="88618">MTEKMHPIYIGIAWCLAWGEEKTPKHDLEILNQMREALGNGREIPQEVSDVVDAVRELEELEDIEKFPKTLDELQELTEKHPLLWNSKIGLVYGGATKIKQYVFEESKLPDIRGASTRLDQINLIDLPTFFHSKLENRYKFYIPKVNEWLQENYPQLSEALILELIIYSCGGNILAFCPKFYVDILANAIEKRYTERTITANSCTVGDSFRFLELRFGLLRENIKDTFWLEKYQDNYENKLVEGVFGQIENTSQLEENFKNHKSFNELTTKLAILFNQRRAGNNTQNRPTRRNPPMLETHPYLRRDETEKRLAITKATNLLGEPYLSETTAIKRQIGDKAKNGKIREIKGYEQEDINIDLICENWIEKFENFLEPITQLNNKYFADYNPKSVKIAESLTQLGKVSNGFIAYIYADGNNMGGYIQKIRTAKEYQNFSQDVDKATRYAVFQALADNLHPRQLQGIQEDSKSRVGNGDFIHPFEIITIGGDDIILIVPADKALEIAKDIGDNFENILLGNLTIPGETIQDKDSYKLEAEKPADLQNSHRYDWQKAKPSQCKLSVSSGVLITAYNTPIYYAEDLTKQLMKSAKEYAKKIKKYGYCGGTVDFLTMKSVTMVSSSIKDFRDNALTEERGVTLKLYAAPYTLHELDGLLASVKALKAADFPKSQLYQIRSFLAQGRRTASLNYYYFRSRLKQGQAQLKEDFEKAWCEAKTNDGYIAPWMYENRFKDKYYETIWREMVDLYEFIKTDDSDNFKSKEPATNSSKISK</sequence>
<dbReference type="NCBIfam" id="TIGR02577">
    <property type="entry name" value="cas_TM1794_Cmr2"/>
    <property type="match status" value="1"/>
</dbReference>
<feature type="domain" description="Cas10/Cmr2 second palm" evidence="3">
    <location>
        <begin position="409"/>
        <end position="516"/>
    </location>
</feature>
<dbReference type="Pfam" id="PF22335">
    <property type="entry name" value="Cas10-Cmr2_palm2"/>
    <property type="match status" value="1"/>
</dbReference>
<dbReference type="GO" id="GO:0051607">
    <property type="term" value="P:defense response to virus"/>
    <property type="evidence" value="ECO:0007669"/>
    <property type="project" value="UniProtKB-KW"/>
</dbReference>
<keyword evidence="1" id="KW-0547">Nucleotide-binding</keyword>